<name>A0A9D7LLB7_9RHOO</name>
<comment type="caution">
    <text evidence="1">The sequence shown here is derived from an EMBL/GenBank/DDBJ whole genome shotgun (WGS) entry which is preliminary data.</text>
</comment>
<dbReference type="Proteomes" id="UP000808146">
    <property type="component" value="Unassembled WGS sequence"/>
</dbReference>
<dbReference type="EMBL" id="JADKBR010000003">
    <property type="protein sequence ID" value="MBK8889711.1"/>
    <property type="molecule type" value="Genomic_DNA"/>
</dbReference>
<proteinExistence type="predicted"/>
<evidence type="ECO:0000313" key="2">
    <source>
        <dbReference type="Proteomes" id="UP000808146"/>
    </source>
</evidence>
<evidence type="ECO:0000313" key="1">
    <source>
        <dbReference type="EMBL" id="MBK8889711.1"/>
    </source>
</evidence>
<accession>A0A9D7LLB7</accession>
<gene>
    <name evidence="1" type="ORF">IPN75_04605</name>
</gene>
<protein>
    <recommendedName>
        <fullName evidence="3">Formylmethanofuran dehydrogenase subunit E domain-containing protein</fullName>
    </recommendedName>
</protein>
<reference evidence="1" key="1">
    <citation type="submission" date="2020-10" db="EMBL/GenBank/DDBJ databases">
        <title>Connecting structure to function with the recovery of over 1000 high-quality activated sludge metagenome-assembled genomes encoding full-length rRNA genes using long-read sequencing.</title>
        <authorList>
            <person name="Singleton C.M."/>
            <person name="Petriglieri F."/>
            <person name="Kristensen J.M."/>
            <person name="Kirkegaard R.H."/>
            <person name="Michaelsen T.Y."/>
            <person name="Andersen M.H."/>
            <person name="Karst S.M."/>
            <person name="Dueholm M.S."/>
            <person name="Nielsen P.H."/>
            <person name="Albertsen M."/>
        </authorList>
    </citation>
    <scope>NUCLEOTIDE SEQUENCE</scope>
    <source>
        <strain evidence="1">OdNE_18-Q3-R46-58_BAT3C.305</strain>
    </source>
</reference>
<dbReference type="AlphaFoldDB" id="A0A9D7LLB7"/>
<evidence type="ECO:0008006" key="3">
    <source>
        <dbReference type="Google" id="ProtNLM"/>
    </source>
</evidence>
<organism evidence="1 2">
    <name type="scientific">Candidatus Dechloromonas phosphorivorans</name>
    <dbReference type="NCBI Taxonomy" id="2899244"/>
    <lineage>
        <taxon>Bacteria</taxon>
        <taxon>Pseudomonadati</taxon>
        <taxon>Pseudomonadota</taxon>
        <taxon>Betaproteobacteria</taxon>
        <taxon>Rhodocyclales</taxon>
        <taxon>Azonexaceae</taxon>
        <taxon>Dechloromonas</taxon>
    </lineage>
</organism>
<sequence>MAFPEFFARVPAVTLRDPLAELLGAAEGGLIEYRFADAVKLTGHSCPTVAGAWLMTVRALRALYGDEIPERGNVAVALRESLDGGVAGVIGSVAGLLTGASGPGGFKGLGGRHSRRNLLQFGVAGNGSVAFMRRDTNAAVDCTLRLEMVPADPCLGSLLGVILNGTANPDDTRQFGNLWQERVARILIDHGEDLEMVALRPCANLL</sequence>